<dbReference type="InterPro" id="IPR052789">
    <property type="entry name" value="SSUH2_homolog"/>
</dbReference>
<dbReference type="PANTHER" id="PTHR48465">
    <property type="entry name" value="PROTEIN SSUH2 HOMOLOG"/>
    <property type="match status" value="1"/>
</dbReference>
<dbReference type="Proteomes" id="UP000014760">
    <property type="component" value="Unassembled WGS sequence"/>
</dbReference>
<dbReference type="HOGENOM" id="CLU_044550_0_0_1"/>
<dbReference type="InterPro" id="IPR001305">
    <property type="entry name" value="HSP_DnaJ_Cys-rich_dom"/>
</dbReference>
<evidence type="ECO:0000313" key="2">
    <source>
        <dbReference type="EMBL" id="ELT91587.1"/>
    </source>
</evidence>
<evidence type="ECO:0000256" key="1">
    <source>
        <dbReference type="SAM" id="MobiDB-lite"/>
    </source>
</evidence>
<organism evidence="2">
    <name type="scientific">Capitella teleta</name>
    <name type="common">Polychaete worm</name>
    <dbReference type="NCBI Taxonomy" id="283909"/>
    <lineage>
        <taxon>Eukaryota</taxon>
        <taxon>Metazoa</taxon>
        <taxon>Spiralia</taxon>
        <taxon>Lophotrochozoa</taxon>
        <taxon>Annelida</taxon>
        <taxon>Polychaeta</taxon>
        <taxon>Sedentaria</taxon>
        <taxon>Scolecida</taxon>
        <taxon>Capitellidae</taxon>
        <taxon>Capitella</taxon>
    </lineage>
</organism>
<dbReference type="EnsemblMetazoa" id="CapteT158442">
    <property type="protein sequence ID" value="CapteP158442"/>
    <property type="gene ID" value="CapteG158442"/>
</dbReference>
<dbReference type="GO" id="GO:0051082">
    <property type="term" value="F:unfolded protein binding"/>
    <property type="evidence" value="ECO:0007669"/>
    <property type="project" value="InterPro"/>
</dbReference>
<dbReference type="EMBL" id="AMQN01013733">
    <property type="status" value="NOT_ANNOTATED_CDS"/>
    <property type="molecule type" value="Genomic_DNA"/>
</dbReference>
<keyword evidence="4" id="KW-1185">Reference proteome</keyword>
<dbReference type="EMBL" id="KB310433">
    <property type="protein sequence ID" value="ELT91587.1"/>
    <property type="molecule type" value="Genomic_DNA"/>
</dbReference>
<dbReference type="OrthoDB" id="3355217at2759"/>
<sequence length="431" mass="47224">MQEAPPSYDAPSFPSAPPSYGGGAPQAPPPGYPGAPPGQPGVAFAGPPQPGYPSPGPTNTGPTGPDVMDNPGMAESLPSAPSLDKMDDIGGYSGTSFNSVAAAPPAYEEALQQGPPERGPITSVPVINEEQAREALQQFVSQHCCYGKGPVRQMTFRDLKSSSAFHYMLETFSESRSTTWAYEPFVGQAIDGPQYGPAPGPWDIQAEPQVKFQDAEKHLEVPHTASVKPCHTCAGVCRVRCDHCHGNGRTICSTCGGSGREQYFHEGQHRHRKCNYCHGDGRLRCFRCQGHGQVPCKSCNAKGQLKCYIKLTIKWKKHMDDHIVERTSLPDDLIRSVSGQTAFEEEAPLVWAVTHFPDQTINQASRQLVDRHRTAYNMERILLQRHRVRIVPVTEVISNYKGKDFNYFVFGFENIVHAPDYPAKCCGCVIL</sequence>
<dbReference type="GO" id="GO:0031072">
    <property type="term" value="F:heat shock protein binding"/>
    <property type="evidence" value="ECO:0007669"/>
    <property type="project" value="InterPro"/>
</dbReference>
<evidence type="ECO:0000313" key="4">
    <source>
        <dbReference type="Proteomes" id="UP000014760"/>
    </source>
</evidence>
<protein>
    <recommendedName>
        <fullName evidence="5">Protein SSUH2 homolog</fullName>
    </recommendedName>
</protein>
<dbReference type="AlphaFoldDB" id="R7TDJ7"/>
<reference evidence="2 4" key="2">
    <citation type="journal article" date="2013" name="Nature">
        <title>Insights into bilaterian evolution from three spiralian genomes.</title>
        <authorList>
            <person name="Simakov O."/>
            <person name="Marletaz F."/>
            <person name="Cho S.J."/>
            <person name="Edsinger-Gonzales E."/>
            <person name="Havlak P."/>
            <person name="Hellsten U."/>
            <person name="Kuo D.H."/>
            <person name="Larsson T."/>
            <person name="Lv J."/>
            <person name="Arendt D."/>
            <person name="Savage R."/>
            <person name="Osoegawa K."/>
            <person name="de Jong P."/>
            <person name="Grimwood J."/>
            <person name="Chapman J.A."/>
            <person name="Shapiro H."/>
            <person name="Aerts A."/>
            <person name="Otillar R.P."/>
            <person name="Terry A.Y."/>
            <person name="Boore J.L."/>
            <person name="Grigoriev I.V."/>
            <person name="Lindberg D.R."/>
            <person name="Seaver E.C."/>
            <person name="Weisblat D.A."/>
            <person name="Putnam N.H."/>
            <person name="Rokhsar D.S."/>
        </authorList>
    </citation>
    <scope>NUCLEOTIDE SEQUENCE</scope>
    <source>
        <strain evidence="2 4">I ESC-2004</strain>
    </source>
</reference>
<dbReference type="OMA" id="KVHTDDY"/>
<evidence type="ECO:0008006" key="5">
    <source>
        <dbReference type="Google" id="ProtNLM"/>
    </source>
</evidence>
<feature type="compositionally biased region" description="Low complexity" evidence="1">
    <location>
        <begin position="1"/>
        <end position="13"/>
    </location>
</feature>
<reference evidence="3" key="3">
    <citation type="submission" date="2015-06" db="UniProtKB">
        <authorList>
            <consortium name="EnsemblMetazoa"/>
        </authorList>
    </citation>
    <scope>IDENTIFICATION</scope>
</reference>
<accession>R7TDJ7</accession>
<gene>
    <name evidence="2" type="ORF">CAPTEDRAFT_158442</name>
</gene>
<proteinExistence type="predicted"/>
<feature type="compositionally biased region" description="Pro residues" evidence="1">
    <location>
        <begin position="47"/>
        <end position="56"/>
    </location>
</feature>
<reference evidence="4" key="1">
    <citation type="submission" date="2012-12" db="EMBL/GenBank/DDBJ databases">
        <authorList>
            <person name="Hellsten U."/>
            <person name="Grimwood J."/>
            <person name="Chapman J.A."/>
            <person name="Shapiro H."/>
            <person name="Aerts A."/>
            <person name="Otillar R.P."/>
            <person name="Terry A.Y."/>
            <person name="Boore J.L."/>
            <person name="Simakov O."/>
            <person name="Marletaz F."/>
            <person name="Cho S.-J."/>
            <person name="Edsinger-Gonzales E."/>
            <person name="Havlak P."/>
            <person name="Kuo D.-H."/>
            <person name="Larsson T."/>
            <person name="Lv J."/>
            <person name="Arendt D."/>
            <person name="Savage R."/>
            <person name="Osoegawa K."/>
            <person name="de Jong P."/>
            <person name="Lindberg D.R."/>
            <person name="Seaver E.C."/>
            <person name="Weisblat D.A."/>
            <person name="Putnam N.H."/>
            <person name="Grigoriev I.V."/>
            <person name="Rokhsar D.S."/>
        </authorList>
    </citation>
    <scope>NUCLEOTIDE SEQUENCE</scope>
    <source>
        <strain evidence="4">I ESC-2004</strain>
    </source>
</reference>
<dbReference type="CDD" id="cd10719">
    <property type="entry name" value="DnaJ_zf"/>
    <property type="match status" value="1"/>
</dbReference>
<feature type="compositionally biased region" description="Pro residues" evidence="1">
    <location>
        <begin position="26"/>
        <end position="39"/>
    </location>
</feature>
<feature type="region of interest" description="Disordered" evidence="1">
    <location>
        <begin position="1"/>
        <end position="90"/>
    </location>
</feature>
<evidence type="ECO:0000313" key="3">
    <source>
        <dbReference type="EnsemblMetazoa" id="CapteP158442"/>
    </source>
</evidence>
<name>R7TDJ7_CAPTE</name>
<dbReference type="PANTHER" id="PTHR48465:SF1">
    <property type="entry name" value="PROTEIN SSUH2 HOMOLOG"/>
    <property type="match status" value="1"/>
</dbReference>